<dbReference type="RefSeq" id="WP_341834657.1">
    <property type="nucleotide sequence ID" value="NZ_CP149822.1"/>
</dbReference>
<evidence type="ECO:0000313" key="5">
    <source>
        <dbReference type="Proteomes" id="UP001485459"/>
    </source>
</evidence>
<evidence type="ECO:0000259" key="3">
    <source>
        <dbReference type="Pfam" id="PF14771"/>
    </source>
</evidence>
<feature type="compositionally biased region" description="Basic and acidic residues" evidence="1">
    <location>
        <begin position="310"/>
        <end position="327"/>
    </location>
</feature>
<feature type="compositionally biased region" description="Basic and acidic residues" evidence="1">
    <location>
        <begin position="169"/>
        <end position="196"/>
    </location>
</feature>
<feature type="chain" id="PRO_5045860551" evidence="2">
    <location>
        <begin position="24"/>
        <end position="529"/>
    </location>
</feature>
<feature type="compositionally biased region" description="Basic and acidic residues" evidence="1">
    <location>
        <begin position="407"/>
        <end position="427"/>
    </location>
</feature>
<evidence type="ECO:0000256" key="2">
    <source>
        <dbReference type="SAM" id="SignalP"/>
    </source>
</evidence>
<dbReference type="Pfam" id="PF14771">
    <property type="entry name" value="DUF4476"/>
    <property type="match status" value="1"/>
</dbReference>
<feature type="compositionally biased region" description="Basic and acidic residues" evidence="1">
    <location>
        <begin position="224"/>
        <end position="241"/>
    </location>
</feature>
<feature type="compositionally biased region" description="Basic and acidic residues" evidence="1">
    <location>
        <begin position="374"/>
        <end position="399"/>
    </location>
</feature>
<dbReference type="InterPro" id="IPR028011">
    <property type="entry name" value="DUF4476"/>
</dbReference>
<keyword evidence="2" id="KW-0732">Signal</keyword>
<keyword evidence="5" id="KW-1185">Reference proteome</keyword>
<evidence type="ECO:0000313" key="4">
    <source>
        <dbReference type="EMBL" id="WZN39681.1"/>
    </source>
</evidence>
<dbReference type="Proteomes" id="UP001485459">
    <property type="component" value="Chromosome"/>
</dbReference>
<accession>A0ABZ2YJ04</accession>
<feature type="signal peptide" evidence="2">
    <location>
        <begin position="1"/>
        <end position="23"/>
    </location>
</feature>
<gene>
    <name evidence="4" type="ORF">WJU16_16905</name>
</gene>
<organism evidence="4 5">
    <name type="scientific">Chitinophaga pollutisoli</name>
    <dbReference type="NCBI Taxonomy" id="3133966"/>
    <lineage>
        <taxon>Bacteria</taxon>
        <taxon>Pseudomonadati</taxon>
        <taxon>Bacteroidota</taxon>
        <taxon>Chitinophagia</taxon>
        <taxon>Chitinophagales</taxon>
        <taxon>Chitinophagaceae</taxon>
        <taxon>Chitinophaga</taxon>
    </lineage>
</organism>
<dbReference type="EMBL" id="CP149822">
    <property type="protein sequence ID" value="WZN39681.1"/>
    <property type="molecule type" value="Genomic_DNA"/>
</dbReference>
<feature type="region of interest" description="Disordered" evidence="1">
    <location>
        <begin position="169"/>
        <end position="427"/>
    </location>
</feature>
<feature type="compositionally biased region" description="Basic and acidic residues" evidence="1">
    <location>
        <begin position="271"/>
        <end position="281"/>
    </location>
</feature>
<sequence length="529" mass="58076">MHSIKLKLLYLACSLLIATGLAAQDASYFVYIQHEKHQPFYVKLDGGKLLSSSVKGYLILPRMEPGKWPVTIGFPKGGAPEQQFTIRLVGGRDYGYLLKNTEDQDWALYDLQTFASLKSSGAGGAQPAEKTSEGEAVAVTRISSESATAEQKELINNVQADVEAALAKKAAEKPAEEKAAGEQAPEEKPLAEEAPKAEMPADTTPVVAKTEQAAPKKKNSFAESLDKIVTDDRPADMDLPKPKPAAVTEAPVDISQPVAETEKPKKRKKGQREPLTEEEKALLSGVLEDEKRAAADEALKEAEAAPAAEEAVKEQAPAEEKAPEEKPRKAKKKKDGPEPEFIDFGNTPATTPASTAPVTAPAEVIPSEKDEETDAKAAREARRQQRKAEREAADREALARDSVANEGWHEAAPEAKPKKSEEKKSDLKMVNSDCQKVLETDAFRKLLRTMNSRKTDEDMVDAFRKGTRNTCVSTDQVRALTQLISGDENRYQLMDAAYARTYDSDNFAKLADLLTDDYYKKRFNAMLKR</sequence>
<reference evidence="5" key="1">
    <citation type="submission" date="2024-03" db="EMBL/GenBank/DDBJ databases">
        <title>Chitinophaga horti sp. nov., isolated from garden soil.</title>
        <authorList>
            <person name="Lee D.S."/>
            <person name="Han D.M."/>
            <person name="Baek J.H."/>
            <person name="Choi D.G."/>
            <person name="Jeon J.H."/>
            <person name="Jeon C.O."/>
        </authorList>
    </citation>
    <scope>NUCLEOTIDE SEQUENCE [LARGE SCALE GENOMIC DNA]</scope>
    <source>
        <strain evidence="5">GPA1</strain>
    </source>
</reference>
<protein>
    <submittedName>
        <fullName evidence="4">DUF4476 domain-containing protein</fullName>
    </submittedName>
</protein>
<feature type="domain" description="DUF4476" evidence="3">
    <location>
        <begin position="441"/>
        <end position="527"/>
    </location>
</feature>
<feature type="compositionally biased region" description="Low complexity" evidence="1">
    <location>
        <begin position="347"/>
        <end position="362"/>
    </location>
</feature>
<feature type="compositionally biased region" description="Basic and acidic residues" evidence="1">
    <location>
        <begin position="288"/>
        <end position="303"/>
    </location>
</feature>
<evidence type="ECO:0000256" key="1">
    <source>
        <dbReference type="SAM" id="MobiDB-lite"/>
    </source>
</evidence>
<name>A0ABZ2YJ04_9BACT</name>
<proteinExistence type="predicted"/>